<dbReference type="PROSITE" id="PS00194">
    <property type="entry name" value="THIOREDOXIN_1"/>
    <property type="match status" value="1"/>
</dbReference>
<evidence type="ECO:0000256" key="2">
    <source>
        <dbReference type="ARBA" id="ARBA00023002"/>
    </source>
</evidence>
<dbReference type="CDD" id="cd03023">
    <property type="entry name" value="DsbA_Com1_like"/>
    <property type="match status" value="1"/>
</dbReference>
<dbReference type="RefSeq" id="WP_036712489.1">
    <property type="nucleotide sequence ID" value="NZ_JRKQ01000157.1"/>
</dbReference>
<dbReference type="InterPro" id="IPR013766">
    <property type="entry name" value="Thioredoxin_domain"/>
</dbReference>
<reference evidence="7 8" key="1">
    <citation type="submission" date="2014-09" db="EMBL/GenBank/DDBJ databases">
        <authorList>
            <person name="McGinnis J.M."/>
            <person name="Wolfgang W.J."/>
        </authorList>
    </citation>
    <scope>NUCLEOTIDE SEQUENCE [LARGE SCALE GENOMIC DNA]</scope>
    <source>
        <strain evidence="7 8">5503</strain>
    </source>
</reference>
<evidence type="ECO:0000256" key="4">
    <source>
        <dbReference type="ARBA" id="ARBA00023284"/>
    </source>
</evidence>
<feature type="domain" description="Thioredoxin" evidence="6">
    <location>
        <begin position="32"/>
        <end position="211"/>
    </location>
</feature>
<evidence type="ECO:0000313" key="8">
    <source>
        <dbReference type="Proteomes" id="UP000029858"/>
    </source>
</evidence>
<dbReference type="Gene3D" id="3.40.30.10">
    <property type="entry name" value="Glutaredoxin"/>
    <property type="match status" value="1"/>
</dbReference>
<accession>A0A099G5U9</accession>
<sequence length="215" mass="23253">MPTRRQTLALTLPLAAGVALTTRGAVAQTATAARPNPMPAALRTALERDPTAPVLGNPKGDITLSEFFDYNCPYCKTVMPMMQRLIAADPGLRVVFREWPVFGEDSEFAARAALAALPQGKYWQMHAGLMGIKGRATEASVMRVVRRVGLDEGKLRAEMQSDRVSRHINASFELADHMSLVGTPTLIAGDEAVFGHQSLDDLKALVARGRKTLGV</sequence>
<keyword evidence="2" id="KW-0560">Oxidoreductase</keyword>
<dbReference type="PROSITE" id="PS51352">
    <property type="entry name" value="THIOREDOXIN_2"/>
    <property type="match status" value="1"/>
</dbReference>
<dbReference type="EMBL" id="JRKQ01000157">
    <property type="protein sequence ID" value="KGJ18199.1"/>
    <property type="molecule type" value="Genomic_DNA"/>
</dbReference>
<keyword evidence="4" id="KW-0676">Redox-active center</keyword>
<dbReference type="InterPro" id="IPR001853">
    <property type="entry name" value="DSBA-like_thioredoxin_dom"/>
</dbReference>
<dbReference type="GO" id="GO:0015036">
    <property type="term" value="F:disulfide oxidoreductase activity"/>
    <property type="evidence" value="ECO:0007669"/>
    <property type="project" value="UniProtKB-ARBA"/>
</dbReference>
<evidence type="ECO:0000256" key="1">
    <source>
        <dbReference type="ARBA" id="ARBA00022729"/>
    </source>
</evidence>
<organism evidence="7 8">
    <name type="scientific">Paracoccus sanguinis</name>
    <dbReference type="NCBI Taxonomy" id="1545044"/>
    <lineage>
        <taxon>Bacteria</taxon>
        <taxon>Pseudomonadati</taxon>
        <taxon>Pseudomonadota</taxon>
        <taxon>Alphaproteobacteria</taxon>
        <taxon>Rhodobacterales</taxon>
        <taxon>Paracoccaceae</taxon>
        <taxon>Paracoccus</taxon>
    </lineage>
</organism>
<dbReference type="InterPro" id="IPR036249">
    <property type="entry name" value="Thioredoxin-like_sf"/>
</dbReference>
<dbReference type="AlphaFoldDB" id="A0A099G5U9"/>
<evidence type="ECO:0000256" key="3">
    <source>
        <dbReference type="ARBA" id="ARBA00023157"/>
    </source>
</evidence>
<evidence type="ECO:0000313" key="7">
    <source>
        <dbReference type="EMBL" id="KGJ18199.1"/>
    </source>
</evidence>
<dbReference type="InterPro" id="IPR017937">
    <property type="entry name" value="Thioredoxin_CS"/>
</dbReference>
<protein>
    <submittedName>
        <fullName evidence="7">Fis family transcriptional regulator</fullName>
    </submittedName>
</protein>
<dbReference type="PANTHER" id="PTHR13887:SF14">
    <property type="entry name" value="DISULFIDE BOND FORMATION PROTEIN D"/>
    <property type="match status" value="1"/>
</dbReference>
<evidence type="ECO:0000259" key="6">
    <source>
        <dbReference type="PROSITE" id="PS51352"/>
    </source>
</evidence>
<dbReference type="SUPFAM" id="SSF52833">
    <property type="entry name" value="Thioredoxin-like"/>
    <property type="match status" value="1"/>
</dbReference>
<proteinExistence type="predicted"/>
<comment type="caution">
    <text evidence="7">The sequence shown here is derived from an EMBL/GenBank/DDBJ whole genome shotgun (WGS) entry which is preliminary data.</text>
</comment>
<gene>
    <name evidence="7" type="ORF">IX56_16865</name>
</gene>
<feature type="signal peptide" evidence="5">
    <location>
        <begin position="1"/>
        <end position="27"/>
    </location>
</feature>
<keyword evidence="3" id="KW-1015">Disulfide bond</keyword>
<dbReference type="Proteomes" id="UP000029858">
    <property type="component" value="Unassembled WGS sequence"/>
</dbReference>
<keyword evidence="1 5" id="KW-0732">Signal</keyword>
<dbReference type="Pfam" id="PF01323">
    <property type="entry name" value="DSBA"/>
    <property type="match status" value="1"/>
</dbReference>
<evidence type="ECO:0000256" key="5">
    <source>
        <dbReference type="SAM" id="SignalP"/>
    </source>
</evidence>
<dbReference type="PANTHER" id="PTHR13887">
    <property type="entry name" value="GLUTATHIONE S-TRANSFERASE KAPPA"/>
    <property type="match status" value="1"/>
</dbReference>
<feature type="chain" id="PRO_5001945908" evidence="5">
    <location>
        <begin position="28"/>
        <end position="215"/>
    </location>
</feature>
<name>A0A099G5U9_9RHOB</name>
<reference evidence="7 8" key="2">
    <citation type="submission" date="2014-10" db="EMBL/GenBank/DDBJ databases">
        <title>Paracoccus sanguinis sp. nov., isolated from clinical specimens of New York State patients.</title>
        <authorList>
            <person name="Mingle L.A."/>
            <person name="Cole J.A."/>
            <person name="Lapierre P."/>
            <person name="Musser K.A."/>
        </authorList>
    </citation>
    <scope>NUCLEOTIDE SEQUENCE [LARGE SCALE GENOMIC DNA]</scope>
    <source>
        <strain evidence="7 8">5503</strain>
    </source>
</reference>